<reference evidence="2 3" key="1">
    <citation type="journal article" date="2020" name="Sci. Rep.">
        <title>A novel cyanobacterial geosmin producer, revising GeoA distribution and dispersion patterns in Bacteria.</title>
        <authorList>
            <person name="Churro C."/>
            <person name="Semedo-Aguiar A.P."/>
            <person name="Silva A.D."/>
            <person name="Pereira-Leal J.B."/>
            <person name="Leite R.B."/>
        </authorList>
    </citation>
    <scope>NUCLEOTIDE SEQUENCE [LARGE SCALE GENOMIC DNA]</scope>
    <source>
        <strain evidence="2 3">IPMA8</strain>
    </source>
</reference>
<feature type="compositionally biased region" description="Polar residues" evidence="1">
    <location>
        <begin position="69"/>
        <end position="83"/>
    </location>
</feature>
<sequence>MNTVTAFFKRLGIGQFLTQFLTVFMAGLLLFTSTACNAGDVRGARPENPPVQMGGMNNPHKAGGDGYTNYKTSTDPKVNQSPAQAEKNRADLSIMGDRLLASTTAESNSSKLLYPGSAPMETDKFDSELGGDKALLEAPDGQPVKAQPVFDRTDPDANILERVGAAVKDASAFLKDSAEDAKESSVTKLNPLQK</sequence>
<gene>
    <name evidence="2" type="ORF">E5S67_03922</name>
</gene>
<dbReference type="RefSeq" id="WP_172190082.1">
    <property type="nucleotide sequence ID" value="NZ_CAWPPK010000291.1"/>
</dbReference>
<evidence type="ECO:0000256" key="1">
    <source>
        <dbReference type="SAM" id="MobiDB-lite"/>
    </source>
</evidence>
<evidence type="ECO:0000313" key="3">
    <source>
        <dbReference type="Proteomes" id="UP000702425"/>
    </source>
</evidence>
<evidence type="ECO:0000313" key="2">
    <source>
        <dbReference type="EMBL" id="NQE36159.1"/>
    </source>
</evidence>
<name>A0ABX2D0I0_9CYAN</name>
<keyword evidence="3" id="KW-1185">Reference proteome</keyword>
<proteinExistence type="predicted"/>
<dbReference type="Pfam" id="PF20363">
    <property type="entry name" value="DUF6658"/>
    <property type="match status" value="1"/>
</dbReference>
<comment type="caution">
    <text evidence="2">The sequence shown here is derived from an EMBL/GenBank/DDBJ whole genome shotgun (WGS) entry which is preliminary data.</text>
</comment>
<evidence type="ECO:0008006" key="4">
    <source>
        <dbReference type="Google" id="ProtNLM"/>
    </source>
</evidence>
<protein>
    <recommendedName>
        <fullName evidence="4">Lipoprotein</fullName>
    </recommendedName>
</protein>
<dbReference type="EMBL" id="SRRZ01000075">
    <property type="protein sequence ID" value="NQE36159.1"/>
    <property type="molecule type" value="Genomic_DNA"/>
</dbReference>
<dbReference type="InterPro" id="IPR046599">
    <property type="entry name" value="DUF6658"/>
</dbReference>
<accession>A0ABX2D0I0</accession>
<organism evidence="2 3">
    <name type="scientific">Microcoleus asticus IPMA8</name>
    <dbReference type="NCBI Taxonomy" id="2563858"/>
    <lineage>
        <taxon>Bacteria</taxon>
        <taxon>Bacillati</taxon>
        <taxon>Cyanobacteriota</taxon>
        <taxon>Cyanophyceae</taxon>
        <taxon>Oscillatoriophycideae</taxon>
        <taxon>Oscillatoriales</taxon>
        <taxon>Microcoleaceae</taxon>
        <taxon>Microcoleus</taxon>
        <taxon>Microcoleus asticus</taxon>
    </lineage>
</organism>
<feature type="region of interest" description="Disordered" evidence="1">
    <location>
        <begin position="47"/>
        <end position="87"/>
    </location>
</feature>
<dbReference type="Proteomes" id="UP000702425">
    <property type="component" value="Unassembled WGS sequence"/>
</dbReference>